<comment type="caution">
    <text evidence="2">The sequence shown here is derived from an EMBL/GenBank/DDBJ whole genome shotgun (WGS) entry which is preliminary data.</text>
</comment>
<dbReference type="AlphaFoldDB" id="A0AA39D530"/>
<evidence type="ECO:0000313" key="2">
    <source>
        <dbReference type="EMBL" id="KAJ9672263.1"/>
    </source>
</evidence>
<organism evidence="2 3">
    <name type="scientific">Vitis rotundifolia</name>
    <name type="common">Muscadine grape</name>
    <dbReference type="NCBI Taxonomy" id="103349"/>
    <lineage>
        <taxon>Eukaryota</taxon>
        <taxon>Viridiplantae</taxon>
        <taxon>Streptophyta</taxon>
        <taxon>Embryophyta</taxon>
        <taxon>Tracheophyta</taxon>
        <taxon>Spermatophyta</taxon>
        <taxon>Magnoliopsida</taxon>
        <taxon>eudicotyledons</taxon>
        <taxon>Gunneridae</taxon>
        <taxon>Pentapetalae</taxon>
        <taxon>rosids</taxon>
        <taxon>Vitales</taxon>
        <taxon>Vitaceae</taxon>
        <taxon>Viteae</taxon>
        <taxon>Vitis</taxon>
    </lineage>
</organism>
<name>A0AA39D530_VITRO</name>
<evidence type="ECO:0000256" key="1">
    <source>
        <dbReference type="SAM" id="SignalP"/>
    </source>
</evidence>
<feature type="chain" id="PRO_5041458427" description="Glycine-rich protein" evidence="1">
    <location>
        <begin position="26"/>
        <end position="122"/>
    </location>
</feature>
<dbReference type="Proteomes" id="UP001168098">
    <property type="component" value="Unassembled WGS sequence"/>
</dbReference>
<gene>
    <name evidence="2" type="ORF">PVL29_025755</name>
</gene>
<reference evidence="2 3" key="1">
    <citation type="journal article" date="2023" name="BMC Biotechnol.">
        <title>Vitis rotundifolia cv Carlos genome sequencing.</title>
        <authorList>
            <person name="Huff M."/>
            <person name="Hulse-Kemp A."/>
            <person name="Scheffler B."/>
            <person name="Youngblood R."/>
            <person name="Simpson S."/>
            <person name="Babiker E."/>
            <person name="Staton M."/>
        </authorList>
    </citation>
    <scope>NUCLEOTIDE SEQUENCE [LARGE SCALE GENOMIC DNA]</scope>
    <source>
        <tissue evidence="2">Leaf</tissue>
    </source>
</reference>
<sequence length="122" mass="13196">MAFSKAFVLQGLLFAVLLILSKVSGRELAEAAQTQGSVEEANNWGHGYGHGRWGFGYGHGRRGFGHGHGHWGFGHGHGHRGHGHGHGHWGHGHEGIPRHNGAGGKVDFSILAYFLFIIFLLC</sequence>
<proteinExistence type="predicted"/>
<keyword evidence="3" id="KW-1185">Reference proteome</keyword>
<evidence type="ECO:0008006" key="4">
    <source>
        <dbReference type="Google" id="ProtNLM"/>
    </source>
</evidence>
<keyword evidence="1" id="KW-0732">Signal</keyword>
<feature type="signal peptide" evidence="1">
    <location>
        <begin position="1"/>
        <end position="25"/>
    </location>
</feature>
<dbReference type="EMBL" id="JARBHA010000019">
    <property type="protein sequence ID" value="KAJ9672263.1"/>
    <property type="molecule type" value="Genomic_DNA"/>
</dbReference>
<evidence type="ECO:0000313" key="3">
    <source>
        <dbReference type="Proteomes" id="UP001168098"/>
    </source>
</evidence>
<protein>
    <recommendedName>
        <fullName evidence="4">Glycine-rich protein</fullName>
    </recommendedName>
</protein>
<accession>A0AA39D530</accession>